<dbReference type="Pfam" id="PF04479">
    <property type="entry name" value="RTA1"/>
    <property type="match status" value="1"/>
</dbReference>
<feature type="transmembrane region" description="Helical" evidence="5">
    <location>
        <begin position="261"/>
        <end position="280"/>
    </location>
</feature>
<dbReference type="AlphaFoldDB" id="A0AA38UVC0"/>
<feature type="transmembrane region" description="Helical" evidence="5">
    <location>
        <begin position="49"/>
        <end position="69"/>
    </location>
</feature>
<keyword evidence="2 5" id="KW-0812">Transmembrane</keyword>
<feature type="transmembrane region" description="Helical" evidence="5">
    <location>
        <begin position="76"/>
        <end position="96"/>
    </location>
</feature>
<keyword evidence="3 5" id="KW-1133">Transmembrane helix</keyword>
<organism evidence="7 8">
    <name type="scientific">Lentinula detonsa</name>
    <dbReference type="NCBI Taxonomy" id="2804962"/>
    <lineage>
        <taxon>Eukaryota</taxon>
        <taxon>Fungi</taxon>
        <taxon>Dikarya</taxon>
        <taxon>Basidiomycota</taxon>
        <taxon>Agaricomycotina</taxon>
        <taxon>Agaricomycetes</taxon>
        <taxon>Agaricomycetidae</taxon>
        <taxon>Agaricales</taxon>
        <taxon>Marasmiineae</taxon>
        <taxon>Omphalotaceae</taxon>
        <taxon>Lentinula</taxon>
    </lineage>
</organism>
<comment type="caution">
    <text evidence="7">The sequence shown here is derived from an EMBL/GenBank/DDBJ whole genome shotgun (WGS) entry which is preliminary data.</text>
</comment>
<evidence type="ECO:0000256" key="2">
    <source>
        <dbReference type="ARBA" id="ARBA00022692"/>
    </source>
</evidence>
<dbReference type="Proteomes" id="UP001163850">
    <property type="component" value="Unassembled WGS sequence"/>
</dbReference>
<accession>A0AA38UVC0</accession>
<feature type="transmembrane region" description="Helical" evidence="5">
    <location>
        <begin position="149"/>
        <end position="172"/>
    </location>
</feature>
<gene>
    <name evidence="7" type="ORF">F5890DRAFT_1508090</name>
</gene>
<reference evidence="7" key="1">
    <citation type="submission" date="2022-08" db="EMBL/GenBank/DDBJ databases">
        <authorList>
            <consortium name="DOE Joint Genome Institute"/>
            <person name="Min B."/>
            <person name="Riley R."/>
            <person name="Sierra-Patev S."/>
            <person name="Naranjo-Ortiz M."/>
            <person name="Looney B."/>
            <person name="Konkel Z."/>
            <person name="Slot J.C."/>
            <person name="Sakamoto Y."/>
            <person name="Steenwyk J.L."/>
            <person name="Rokas A."/>
            <person name="Carro J."/>
            <person name="Camarero S."/>
            <person name="Ferreira P."/>
            <person name="Molpeceres G."/>
            <person name="Ruiz-Duenas F.J."/>
            <person name="Serrano A."/>
            <person name="Henrissat B."/>
            <person name="Drula E."/>
            <person name="Hughes K.W."/>
            <person name="Mata J.L."/>
            <person name="Ishikawa N.K."/>
            <person name="Vargas-Isla R."/>
            <person name="Ushijima S."/>
            <person name="Smith C.A."/>
            <person name="Ahrendt S."/>
            <person name="Andreopoulos W."/>
            <person name="He G."/>
            <person name="Labutti K."/>
            <person name="Lipzen A."/>
            <person name="Ng V."/>
            <person name="Sandor L."/>
            <person name="Barry K."/>
            <person name="Martinez A.T."/>
            <person name="Xiao Y."/>
            <person name="Gibbons J.G."/>
            <person name="Terashima K."/>
            <person name="Hibbett D.S."/>
            <person name="Grigoriev I.V."/>
        </authorList>
    </citation>
    <scope>NUCLEOTIDE SEQUENCE</scope>
    <source>
        <strain evidence="7">TFB7829</strain>
    </source>
</reference>
<name>A0AA38UVC0_9AGAR</name>
<evidence type="ECO:0000256" key="3">
    <source>
        <dbReference type="ARBA" id="ARBA00022989"/>
    </source>
</evidence>
<feature type="transmembrane region" description="Helical" evidence="5">
    <location>
        <begin position="222"/>
        <end position="241"/>
    </location>
</feature>
<comment type="subcellular location">
    <subcellularLocation>
        <location evidence="1">Membrane</location>
        <topology evidence="1">Multi-pass membrane protein</topology>
    </subcellularLocation>
</comment>
<sequence>MLLVTVSRSRSNVQTFIVFLLFLLSLQSELVGATRNVVLIFGYVPNQTAAIIAAAFYFCFGTVLTLHIVRLKNWWGLALPIGTLGSGLGFITRYILAEPAYQTSKTTMIIEEVLTLCFPAGFLAFNYIVYGRLVLYCVGAGHSLIRPQWVSTFFIMSDISTFVIQGIGAAFVVQPEHHDLGEKIVEVGVVLQTISFGIFSAMLLLTYASVRRERSTNGTETWWRAYQAVAFSSTFIVLRSIYRMISSIDGSSSVIATTEIYLYLLDVLPLMIAIGVYIPFWPGSYTTGEDSILHISIPEQHKLSSVDAGSRELLASNEA</sequence>
<keyword evidence="6" id="KW-0732">Signal</keyword>
<keyword evidence="4 5" id="KW-0472">Membrane</keyword>
<evidence type="ECO:0000313" key="8">
    <source>
        <dbReference type="Proteomes" id="UP001163850"/>
    </source>
</evidence>
<feature type="transmembrane region" description="Helical" evidence="5">
    <location>
        <begin position="184"/>
        <end position="210"/>
    </location>
</feature>
<evidence type="ECO:0000256" key="5">
    <source>
        <dbReference type="SAM" id="Phobius"/>
    </source>
</evidence>
<evidence type="ECO:0000256" key="1">
    <source>
        <dbReference type="ARBA" id="ARBA00004141"/>
    </source>
</evidence>
<evidence type="ECO:0000313" key="7">
    <source>
        <dbReference type="EMBL" id="KAJ3985737.1"/>
    </source>
</evidence>
<feature type="signal peptide" evidence="6">
    <location>
        <begin position="1"/>
        <end position="33"/>
    </location>
</feature>
<proteinExistence type="predicted"/>
<dbReference type="PANTHER" id="PTHR31465">
    <property type="entry name" value="PROTEIN RTA1-RELATED"/>
    <property type="match status" value="1"/>
</dbReference>
<dbReference type="InterPro" id="IPR007568">
    <property type="entry name" value="RTA1"/>
</dbReference>
<dbReference type="EMBL" id="MU801955">
    <property type="protein sequence ID" value="KAJ3985737.1"/>
    <property type="molecule type" value="Genomic_DNA"/>
</dbReference>
<evidence type="ECO:0000256" key="4">
    <source>
        <dbReference type="ARBA" id="ARBA00023136"/>
    </source>
</evidence>
<feature type="chain" id="PRO_5041435663" evidence="6">
    <location>
        <begin position="34"/>
        <end position="319"/>
    </location>
</feature>
<evidence type="ECO:0000256" key="6">
    <source>
        <dbReference type="SAM" id="SignalP"/>
    </source>
</evidence>
<dbReference type="PANTHER" id="PTHR31465:SF1">
    <property type="entry name" value="PROTEIN RTA1-RELATED"/>
    <property type="match status" value="1"/>
</dbReference>
<protein>
    <submittedName>
        <fullName evidence="7">RTA1 like protein-domain-containing protein</fullName>
    </submittedName>
</protein>
<dbReference type="GO" id="GO:0016020">
    <property type="term" value="C:membrane"/>
    <property type="evidence" value="ECO:0007669"/>
    <property type="project" value="UniProtKB-SubCell"/>
</dbReference>
<feature type="transmembrane region" description="Helical" evidence="5">
    <location>
        <begin position="108"/>
        <end position="129"/>
    </location>
</feature>